<evidence type="ECO:0000256" key="1">
    <source>
        <dbReference type="SAM" id="SignalP"/>
    </source>
</evidence>
<dbReference type="Pfam" id="PF03583">
    <property type="entry name" value="LIP"/>
    <property type="match status" value="1"/>
</dbReference>
<dbReference type="InterPro" id="IPR029058">
    <property type="entry name" value="AB_hydrolase_fold"/>
</dbReference>
<evidence type="ECO:0000313" key="3">
    <source>
        <dbReference type="Proteomes" id="UP000186218"/>
    </source>
</evidence>
<keyword evidence="3" id="KW-1185">Reference proteome</keyword>
<organism evidence="2 3">
    <name type="scientific">Williamsia sterculiae</name>
    <dbReference type="NCBI Taxonomy" id="1344003"/>
    <lineage>
        <taxon>Bacteria</taxon>
        <taxon>Bacillati</taxon>
        <taxon>Actinomycetota</taxon>
        <taxon>Actinomycetes</taxon>
        <taxon>Mycobacteriales</taxon>
        <taxon>Nocardiaceae</taxon>
        <taxon>Williamsia</taxon>
    </lineage>
</organism>
<accession>A0A1N7D058</accession>
<dbReference type="SUPFAM" id="SSF53474">
    <property type="entry name" value="alpha/beta-Hydrolases"/>
    <property type="match status" value="1"/>
</dbReference>
<feature type="signal peptide" evidence="1">
    <location>
        <begin position="1"/>
        <end position="33"/>
    </location>
</feature>
<dbReference type="AlphaFoldDB" id="A0A1N7D058"/>
<dbReference type="GO" id="GO:0004806">
    <property type="term" value="F:triacylglycerol lipase activity"/>
    <property type="evidence" value="ECO:0007669"/>
    <property type="project" value="InterPro"/>
</dbReference>
<sequence length="425" mass="44515">MIDVSRAWRSGRHLVCVAICAALVSLASGCADDAPLVGESSVPPVTPGAAADAPSSVPARSPVLGGAQAGSLKSVEPLPDISPDISELGASATRIIYQSTGTSGEPTTVSGVVVVPSGVPPKGGWPLISFGHGTTGVENNCGPSRYSNLLGSDKLLAAFVLEGFAVTMSDYQGLGVPGFVHPYLDSKVLGYNIIDAVKAARHFSSAIGPRWSSYGVSLGGMAAWAAADQLGGGYPAGDTQLVGTASLVPVSDMRGLADEAWAGTLTRAQYPLLIYTLDSLAKLHPDMQLDDYRSGVARTKWSQYLECFGPDTAKLPELLAQLKPADLKPAGVDARDRLREYLADYALPQHKASGPLLVLYGTTDDLINADWTKQSLTRACDLGSVVQYQRREGEGHADLDSSASVSWVKSRFLDVAPINTCGSER</sequence>
<dbReference type="RefSeq" id="WP_234974185.1">
    <property type="nucleotide sequence ID" value="NZ_FTNT01000001.1"/>
</dbReference>
<dbReference type="PROSITE" id="PS51257">
    <property type="entry name" value="PROKAR_LIPOPROTEIN"/>
    <property type="match status" value="1"/>
</dbReference>
<dbReference type="Gene3D" id="3.40.50.1820">
    <property type="entry name" value="alpha/beta hydrolase"/>
    <property type="match status" value="2"/>
</dbReference>
<dbReference type="PIRSF" id="PIRSF029171">
    <property type="entry name" value="Esterase_LipA"/>
    <property type="match status" value="1"/>
</dbReference>
<gene>
    <name evidence="2" type="ORF">SAMN05445060_0471</name>
</gene>
<dbReference type="STRING" id="1344003.SAMN05445060_0471"/>
<dbReference type="EMBL" id="FTNT01000001">
    <property type="protein sequence ID" value="SIR69104.1"/>
    <property type="molecule type" value="Genomic_DNA"/>
</dbReference>
<proteinExistence type="predicted"/>
<dbReference type="InterPro" id="IPR005152">
    <property type="entry name" value="Lipase_secreted"/>
</dbReference>
<reference evidence="2 3" key="1">
    <citation type="submission" date="2017-01" db="EMBL/GenBank/DDBJ databases">
        <authorList>
            <person name="Mah S.A."/>
            <person name="Swanson W.J."/>
            <person name="Moy G.W."/>
            <person name="Vacquier V.D."/>
        </authorList>
    </citation>
    <scope>NUCLEOTIDE SEQUENCE [LARGE SCALE GENOMIC DNA]</scope>
    <source>
        <strain evidence="2 3">CPCC 203464</strain>
    </source>
</reference>
<dbReference type="PANTHER" id="PTHR34853">
    <property type="match status" value="1"/>
</dbReference>
<protein>
    <submittedName>
        <fullName evidence="2">Secretory lipase</fullName>
    </submittedName>
</protein>
<keyword evidence="1" id="KW-0732">Signal</keyword>
<dbReference type="GO" id="GO:0016042">
    <property type="term" value="P:lipid catabolic process"/>
    <property type="evidence" value="ECO:0007669"/>
    <property type="project" value="InterPro"/>
</dbReference>
<feature type="chain" id="PRO_5012094231" evidence="1">
    <location>
        <begin position="34"/>
        <end position="425"/>
    </location>
</feature>
<evidence type="ECO:0000313" key="2">
    <source>
        <dbReference type="EMBL" id="SIR69104.1"/>
    </source>
</evidence>
<dbReference type="PANTHER" id="PTHR34853:SF1">
    <property type="entry name" value="LIPASE 5"/>
    <property type="match status" value="1"/>
</dbReference>
<dbReference type="Proteomes" id="UP000186218">
    <property type="component" value="Unassembled WGS sequence"/>
</dbReference>
<name>A0A1N7D058_9NOCA</name>